<sequence>MKLQFITLSLATVVLSTPLVLKDTTSPLDNSTIIACAEGTTDPICNLHRQPTQHVITDITHPNGTTEMVRNKYTREQLNAIRTANNVKSAQFAPGEASSAASKREVAPPVCYTETQRWYDTDSWGYWYQSWNQVGSCFYCDDCSEAISTSFAVSQTWTYGLGVSFDSVIQSTFQFSWGETFTLSDTRTCVWNNVQNGCHSIWYQPLMSYHNGYANYQTHAHCYAGAGSAASDSYYNHNYAFANVNQAGNNGVNQGNLGCDSGCQGSDGRQCQYGNGGGSPWPYAN</sequence>
<gene>
    <name evidence="1" type="ORF">NQ176_g7170</name>
</gene>
<evidence type="ECO:0000313" key="2">
    <source>
        <dbReference type="Proteomes" id="UP001143910"/>
    </source>
</evidence>
<accession>A0ACC1N039</accession>
<dbReference type="Proteomes" id="UP001143910">
    <property type="component" value="Unassembled WGS sequence"/>
</dbReference>
<name>A0ACC1N039_9HYPO</name>
<protein>
    <submittedName>
        <fullName evidence="1">Uncharacterized protein</fullName>
    </submittedName>
</protein>
<keyword evidence="2" id="KW-1185">Reference proteome</keyword>
<proteinExistence type="predicted"/>
<organism evidence="1 2">
    <name type="scientific">Zarea fungicola</name>
    <dbReference type="NCBI Taxonomy" id="93591"/>
    <lineage>
        <taxon>Eukaryota</taxon>
        <taxon>Fungi</taxon>
        <taxon>Dikarya</taxon>
        <taxon>Ascomycota</taxon>
        <taxon>Pezizomycotina</taxon>
        <taxon>Sordariomycetes</taxon>
        <taxon>Hypocreomycetidae</taxon>
        <taxon>Hypocreales</taxon>
        <taxon>Cordycipitaceae</taxon>
        <taxon>Zarea</taxon>
    </lineage>
</organism>
<comment type="caution">
    <text evidence="1">The sequence shown here is derived from an EMBL/GenBank/DDBJ whole genome shotgun (WGS) entry which is preliminary data.</text>
</comment>
<dbReference type="EMBL" id="JANJQO010001152">
    <property type="protein sequence ID" value="KAJ2972419.1"/>
    <property type="molecule type" value="Genomic_DNA"/>
</dbReference>
<reference evidence="1" key="1">
    <citation type="submission" date="2022-08" db="EMBL/GenBank/DDBJ databases">
        <title>Genome Sequence of Lecanicillium fungicola.</title>
        <authorList>
            <person name="Buettner E."/>
        </authorList>
    </citation>
    <scope>NUCLEOTIDE SEQUENCE</scope>
    <source>
        <strain evidence="1">Babe33</strain>
    </source>
</reference>
<evidence type="ECO:0000313" key="1">
    <source>
        <dbReference type="EMBL" id="KAJ2972419.1"/>
    </source>
</evidence>